<proteinExistence type="predicted"/>
<keyword evidence="2" id="KW-0732">Signal</keyword>
<dbReference type="EMBL" id="DTKL01000044">
    <property type="protein sequence ID" value="HGY94503.1"/>
    <property type="molecule type" value="Genomic_DNA"/>
</dbReference>
<protein>
    <submittedName>
        <fullName evidence="3">Esterase family protein</fullName>
    </submittedName>
</protein>
<dbReference type="InterPro" id="IPR000801">
    <property type="entry name" value="Esterase-like"/>
</dbReference>
<dbReference type="Gene3D" id="3.40.50.1820">
    <property type="entry name" value="alpha/beta hydrolase"/>
    <property type="match status" value="1"/>
</dbReference>
<sequence>MIRTLATLLLFTALPALAQHTPFPTRNPHAPGNVPARDLPNGQVPSPTQDGNFILGPAHPAAPEMSVNPAVPQGRVCRFTMTSAHSRYYPGIARTPGTFGTPDPHNPARLIVTTSHPAPWHRLVEVYVPSQYHAGDAAPFIVGADGPDPLLFTAVNNLIAEHKLPVMLAISIANGGGDAQGSERGLEYDTVSGRYAEFVEHEVLPRVESTCHVRLTHNPDGRATMGGSSGAAAAFLMAWFHPELYHRVLSYSGTYVNQQWPWNPKMPGGAWDLHTRLIPHSPRKPIRIWMEVGDRDLYNPNDMRDGMHDWVVANEDMARVLAAKGYHYQFVFARNAGHVDHAVKLQTLPEALEYVWQGYPIDRSK</sequence>
<evidence type="ECO:0000256" key="1">
    <source>
        <dbReference type="SAM" id="MobiDB-lite"/>
    </source>
</evidence>
<comment type="caution">
    <text evidence="3">The sequence shown here is derived from an EMBL/GenBank/DDBJ whole genome shotgun (WGS) entry which is preliminary data.</text>
</comment>
<evidence type="ECO:0000313" key="3">
    <source>
        <dbReference type="EMBL" id="HGY94503.1"/>
    </source>
</evidence>
<accession>A0A7V4XSP5</accession>
<evidence type="ECO:0000256" key="2">
    <source>
        <dbReference type="SAM" id="SignalP"/>
    </source>
</evidence>
<dbReference type="SUPFAM" id="SSF53474">
    <property type="entry name" value="alpha/beta-Hydrolases"/>
    <property type="match status" value="1"/>
</dbReference>
<feature type="chain" id="PRO_5030928535" evidence="2">
    <location>
        <begin position="19"/>
        <end position="365"/>
    </location>
</feature>
<dbReference type="PANTHER" id="PTHR48098">
    <property type="entry name" value="ENTEROCHELIN ESTERASE-RELATED"/>
    <property type="match status" value="1"/>
</dbReference>
<organism evidence="3">
    <name type="scientific">Acidobacterium capsulatum</name>
    <dbReference type="NCBI Taxonomy" id="33075"/>
    <lineage>
        <taxon>Bacteria</taxon>
        <taxon>Pseudomonadati</taxon>
        <taxon>Acidobacteriota</taxon>
        <taxon>Terriglobia</taxon>
        <taxon>Terriglobales</taxon>
        <taxon>Acidobacteriaceae</taxon>
        <taxon>Acidobacterium</taxon>
    </lineage>
</organism>
<reference evidence="3" key="1">
    <citation type="journal article" date="2020" name="mSystems">
        <title>Genome- and Community-Level Interaction Insights into Carbon Utilization and Element Cycling Functions of Hydrothermarchaeota in Hydrothermal Sediment.</title>
        <authorList>
            <person name="Zhou Z."/>
            <person name="Liu Y."/>
            <person name="Xu W."/>
            <person name="Pan J."/>
            <person name="Luo Z.H."/>
            <person name="Li M."/>
        </authorList>
    </citation>
    <scope>NUCLEOTIDE SEQUENCE [LARGE SCALE GENOMIC DNA]</scope>
    <source>
        <strain evidence="3">SpSt-855</strain>
    </source>
</reference>
<dbReference type="InterPro" id="IPR029058">
    <property type="entry name" value="AB_hydrolase_fold"/>
</dbReference>
<dbReference type="Pfam" id="PF00756">
    <property type="entry name" value="Esterase"/>
    <property type="match status" value="1"/>
</dbReference>
<dbReference type="PANTHER" id="PTHR48098:SF3">
    <property type="entry name" value="IRON(III) ENTEROBACTIN ESTERASE"/>
    <property type="match status" value="1"/>
</dbReference>
<feature type="signal peptide" evidence="2">
    <location>
        <begin position="1"/>
        <end position="18"/>
    </location>
</feature>
<dbReference type="InterPro" id="IPR050583">
    <property type="entry name" value="Mycobacterial_A85_antigen"/>
</dbReference>
<name>A0A7V4XSP5_9BACT</name>
<dbReference type="AlphaFoldDB" id="A0A7V4XSP5"/>
<gene>
    <name evidence="3" type="ORF">ENW50_07450</name>
</gene>
<feature type="region of interest" description="Disordered" evidence="1">
    <location>
        <begin position="22"/>
        <end position="47"/>
    </location>
</feature>